<reference evidence="1" key="1">
    <citation type="submission" date="2014-11" db="EMBL/GenBank/DDBJ databases">
        <authorList>
            <person name="Amaro Gonzalez C."/>
        </authorList>
    </citation>
    <scope>NUCLEOTIDE SEQUENCE</scope>
</reference>
<name>A0A0E9T4M4_ANGAN</name>
<protein>
    <submittedName>
        <fullName evidence="1">Uncharacterized protein</fullName>
    </submittedName>
</protein>
<dbReference type="AlphaFoldDB" id="A0A0E9T4M4"/>
<evidence type="ECO:0000313" key="1">
    <source>
        <dbReference type="EMBL" id="JAH47598.1"/>
    </source>
</evidence>
<organism evidence="1">
    <name type="scientific">Anguilla anguilla</name>
    <name type="common">European freshwater eel</name>
    <name type="synonym">Muraena anguilla</name>
    <dbReference type="NCBI Taxonomy" id="7936"/>
    <lineage>
        <taxon>Eukaryota</taxon>
        <taxon>Metazoa</taxon>
        <taxon>Chordata</taxon>
        <taxon>Craniata</taxon>
        <taxon>Vertebrata</taxon>
        <taxon>Euteleostomi</taxon>
        <taxon>Actinopterygii</taxon>
        <taxon>Neopterygii</taxon>
        <taxon>Teleostei</taxon>
        <taxon>Anguilliformes</taxon>
        <taxon>Anguillidae</taxon>
        <taxon>Anguilla</taxon>
    </lineage>
</organism>
<proteinExistence type="predicted"/>
<sequence>MLHISPAFRLTLKPFHCFRQQSFL</sequence>
<reference evidence="1" key="2">
    <citation type="journal article" date="2015" name="Fish Shellfish Immunol.">
        <title>Early steps in the European eel (Anguilla anguilla)-Vibrio vulnificus interaction in the gills: Role of the RtxA13 toxin.</title>
        <authorList>
            <person name="Callol A."/>
            <person name="Pajuelo D."/>
            <person name="Ebbesson L."/>
            <person name="Teles M."/>
            <person name="MacKenzie S."/>
            <person name="Amaro C."/>
        </authorList>
    </citation>
    <scope>NUCLEOTIDE SEQUENCE</scope>
</reference>
<dbReference type="EMBL" id="GBXM01060979">
    <property type="protein sequence ID" value="JAH47598.1"/>
    <property type="molecule type" value="Transcribed_RNA"/>
</dbReference>
<accession>A0A0E9T4M4</accession>